<dbReference type="GO" id="GO:0005504">
    <property type="term" value="F:fatty acid binding"/>
    <property type="evidence" value="ECO:0007669"/>
    <property type="project" value="InterPro"/>
</dbReference>
<dbReference type="Pfam" id="PF14368">
    <property type="entry name" value="LTP_2"/>
    <property type="match status" value="1"/>
</dbReference>
<dbReference type="Gramene" id="Mp1g04730.1">
    <property type="protein sequence ID" value="Mp1g04730.1.cds"/>
    <property type="gene ID" value="Mp1g04730"/>
</dbReference>
<name>A0A2R6XQW8_MARPO</name>
<evidence type="ECO:0000259" key="2">
    <source>
        <dbReference type="SMART" id="SM00499"/>
    </source>
</evidence>
<dbReference type="SMART" id="SM00499">
    <property type="entry name" value="AAI"/>
    <property type="match status" value="1"/>
</dbReference>
<dbReference type="Proteomes" id="UP000244005">
    <property type="component" value="Unassembled WGS sequence"/>
</dbReference>
<evidence type="ECO:0000313" key="4">
    <source>
        <dbReference type="Proteomes" id="UP000244005"/>
    </source>
</evidence>
<organism evidence="3 4">
    <name type="scientific">Marchantia polymorpha</name>
    <name type="common">Common liverwort</name>
    <name type="synonym">Marchantia aquatica</name>
    <dbReference type="NCBI Taxonomy" id="3197"/>
    <lineage>
        <taxon>Eukaryota</taxon>
        <taxon>Viridiplantae</taxon>
        <taxon>Streptophyta</taxon>
        <taxon>Embryophyta</taxon>
        <taxon>Marchantiophyta</taxon>
        <taxon>Marchantiopsida</taxon>
        <taxon>Marchantiidae</taxon>
        <taxon>Marchantiales</taxon>
        <taxon>Marchantiaceae</taxon>
        <taxon>Marchantia</taxon>
    </lineage>
</organism>
<dbReference type="OrthoDB" id="10399984at2759"/>
<accession>A0A2R6XQW8</accession>
<dbReference type="EMBL" id="KZ772677">
    <property type="protein sequence ID" value="PTQ48493.1"/>
    <property type="molecule type" value="Genomic_DNA"/>
</dbReference>
<dbReference type="GO" id="GO:0009627">
    <property type="term" value="P:systemic acquired resistance"/>
    <property type="evidence" value="ECO:0007669"/>
    <property type="project" value="InterPro"/>
</dbReference>
<dbReference type="PANTHER" id="PTHR33122:SF13">
    <property type="entry name" value="BIFUNCTIONAL INHIBITOR_LIPID-TRANSFER PROTEIN_SEED STORAGE 2S ALBUMIN SUPERFAMILY PROTEIN"/>
    <property type="match status" value="1"/>
</dbReference>
<feature type="chain" id="PRO_5015359212" description="Bifunctional inhibitor/plant lipid transfer protein/seed storage helical domain-containing protein" evidence="1">
    <location>
        <begin position="35"/>
        <end position="122"/>
    </location>
</feature>
<dbReference type="PANTHER" id="PTHR33122">
    <property type="entry name" value="LIPID BINDING PROTEIN-RELATED"/>
    <property type="match status" value="1"/>
</dbReference>
<dbReference type="Gene3D" id="1.10.110.10">
    <property type="entry name" value="Plant lipid-transfer and hydrophobic proteins"/>
    <property type="match status" value="1"/>
</dbReference>
<dbReference type="InterPro" id="IPR036312">
    <property type="entry name" value="Bifun_inhib/LTP/seed_sf"/>
</dbReference>
<reference evidence="4" key="1">
    <citation type="journal article" date="2017" name="Cell">
        <title>Insights into land plant evolution garnered from the Marchantia polymorpha genome.</title>
        <authorList>
            <person name="Bowman J.L."/>
            <person name="Kohchi T."/>
            <person name="Yamato K.T."/>
            <person name="Jenkins J."/>
            <person name="Shu S."/>
            <person name="Ishizaki K."/>
            <person name="Yamaoka S."/>
            <person name="Nishihama R."/>
            <person name="Nakamura Y."/>
            <person name="Berger F."/>
            <person name="Adam C."/>
            <person name="Aki S.S."/>
            <person name="Althoff F."/>
            <person name="Araki T."/>
            <person name="Arteaga-Vazquez M.A."/>
            <person name="Balasubrmanian S."/>
            <person name="Barry K."/>
            <person name="Bauer D."/>
            <person name="Boehm C.R."/>
            <person name="Briginshaw L."/>
            <person name="Caballero-Perez J."/>
            <person name="Catarino B."/>
            <person name="Chen F."/>
            <person name="Chiyoda S."/>
            <person name="Chovatia M."/>
            <person name="Davies K.M."/>
            <person name="Delmans M."/>
            <person name="Demura T."/>
            <person name="Dierschke T."/>
            <person name="Dolan L."/>
            <person name="Dorantes-Acosta A.E."/>
            <person name="Eklund D.M."/>
            <person name="Florent S.N."/>
            <person name="Flores-Sandoval E."/>
            <person name="Fujiyama A."/>
            <person name="Fukuzawa H."/>
            <person name="Galik B."/>
            <person name="Grimanelli D."/>
            <person name="Grimwood J."/>
            <person name="Grossniklaus U."/>
            <person name="Hamada T."/>
            <person name="Haseloff J."/>
            <person name="Hetherington A.J."/>
            <person name="Higo A."/>
            <person name="Hirakawa Y."/>
            <person name="Hundley H.N."/>
            <person name="Ikeda Y."/>
            <person name="Inoue K."/>
            <person name="Inoue S.I."/>
            <person name="Ishida S."/>
            <person name="Jia Q."/>
            <person name="Kakita M."/>
            <person name="Kanazawa T."/>
            <person name="Kawai Y."/>
            <person name="Kawashima T."/>
            <person name="Kennedy M."/>
            <person name="Kinose K."/>
            <person name="Kinoshita T."/>
            <person name="Kohara Y."/>
            <person name="Koide E."/>
            <person name="Komatsu K."/>
            <person name="Kopischke S."/>
            <person name="Kubo M."/>
            <person name="Kyozuka J."/>
            <person name="Lagercrantz U."/>
            <person name="Lin S.S."/>
            <person name="Lindquist E."/>
            <person name="Lipzen A.M."/>
            <person name="Lu C.W."/>
            <person name="De Luna E."/>
            <person name="Martienssen R.A."/>
            <person name="Minamino N."/>
            <person name="Mizutani M."/>
            <person name="Mizutani M."/>
            <person name="Mochizuki N."/>
            <person name="Monte I."/>
            <person name="Mosher R."/>
            <person name="Nagasaki H."/>
            <person name="Nakagami H."/>
            <person name="Naramoto S."/>
            <person name="Nishitani K."/>
            <person name="Ohtani M."/>
            <person name="Okamoto T."/>
            <person name="Okumura M."/>
            <person name="Phillips J."/>
            <person name="Pollak B."/>
            <person name="Reinders A."/>
            <person name="Rovekamp M."/>
            <person name="Sano R."/>
            <person name="Sawa S."/>
            <person name="Schmid M.W."/>
            <person name="Shirakawa M."/>
            <person name="Solano R."/>
            <person name="Spunde A."/>
            <person name="Suetsugu N."/>
            <person name="Sugano S."/>
            <person name="Sugiyama A."/>
            <person name="Sun R."/>
            <person name="Suzuki Y."/>
            <person name="Takenaka M."/>
            <person name="Takezawa D."/>
            <person name="Tomogane H."/>
            <person name="Tsuzuki M."/>
            <person name="Ueda T."/>
            <person name="Umeda M."/>
            <person name="Ward J.M."/>
            <person name="Watanabe Y."/>
            <person name="Yazaki K."/>
            <person name="Yokoyama R."/>
            <person name="Yoshitake Y."/>
            <person name="Yotsui I."/>
            <person name="Zachgo S."/>
            <person name="Schmutz J."/>
        </authorList>
    </citation>
    <scope>NUCLEOTIDE SEQUENCE [LARGE SCALE GENOMIC DNA]</scope>
    <source>
        <strain evidence="4">Tak-1</strain>
    </source>
</reference>
<evidence type="ECO:0000313" key="3">
    <source>
        <dbReference type="EMBL" id="PTQ48493.1"/>
    </source>
</evidence>
<evidence type="ECO:0000256" key="1">
    <source>
        <dbReference type="SAM" id="SignalP"/>
    </source>
</evidence>
<keyword evidence="4" id="KW-1185">Reference proteome</keyword>
<feature type="signal peptide" evidence="1">
    <location>
        <begin position="1"/>
        <end position="34"/>
    </location>
</feature>
<dbReference type="SUPFAM" id="SSF47699">
    <property type="entry name" value="Bifunctional inhibitor/lipid-transfer protein/seed storage 2S albumin"/>
    <property type="match status" value="1"/>
</dbReference>
<proteinExistence type="predicted"/>
<dbReference type="InterPro" id="IPR039265">
    <property type="entry name" value="DIR1-like"/>
</dbReference>
<dbReference type="InterPro" id="IPR016140">
    <property type="entry name" value="Bifunc_inhib/LTP/seed_store"/>
</dbReference>
<sequence>MGYRHESKLVNLVSFMLVSTVLLVSVEQFLPAEACESVSQTISELVPCFSAVSSNTTTEVAPSKSCCDAVNSQGIDCLCSVYTEVKSSIPSSISVSKIKRIPKACNMTIPAGYTCEGEAVLS</sequence>
<protein>
    <recommendedName>
        <fullName evidence="2">Bifunctional inhibitor/plant lipid transfer protein/seed storage helical domain-containing protein</fullName>
    </recommendedName>
</protein>
<feature type="domain" description="Bifunctional inhibitor/plant lipid transfer protein/seed storage helical" evidence="2">
    <location>
        <begin position="35"/>
        <end position="115"/>
    </location>
</feature>
<dbReference type="CDD" id="cd00010">
    <property type="entry name" value="AAI_LTSS"/>
    <property type="match status" value="1"/>
</dbReference>
<keyword evidence="1" id="KW-0732">Signal</keyword>
<dbReference type="AlphaFoldDB" id="A0A2R6XQW8"/>
<gene>
    <name evidence="3" type="ORF">MARPO_0005s0135</name>
</gene>